<dbReference type="EMBL" id="JADKFW010000016">
    <property type="protein sequence ID" value="MBK9719164.1"/>
    <property type="molecule type" value="Genomic_DNA"/>
</dbReference>
<dbReference type="PROSITE" id="PS50846">
    <property type="entry name" value="HMA_2"/>
    <property type="match status" value="1"/>
</dbReference>
<gene>
    <name evidence="2" type="ORF">IPO85_16925</name>
</gene>
<comment type="caution">
    <text evidence="2">The sequence shown here is derived from an EMBL/GenBank/DDBJ whole genome shotgun (WGS) entry which is preliminary data.</text>
</comment>
<dbReference type="InterPro" id="IPR036163">
    <property type="entry name" value="HMA_dom_sf"/>
</dbReference>
<dbReference type="AlphaFoldDB" id="A0A9D7SDF8"/>
<dbReference type="InterPro" id="IPR006121">
    <property type="entry name" value="HMA_dom"/>
</dbReference>
<dbReference type="SUPFAM" id="SSF55008">
    <property type="entry name" value="HMA, heavy metal-associated domain"/>
    <property type="match status" value="1"/>
</dbReference>
<feature type="domain" description="HMA" evidence="1">
    <location>
        <begin position="34"/>
        <end position="101"/>
    </location>
</feature>
<dbReference type="Proteomes" id="UP000808349">
    <property type="component" value="Unassembled WGS sequence"/>
</dbReference>
<sequence>MPFHFVTYSFQIKHIKLFLLLCFYNNCILLGQFNSATIHINGLTCSACSFAVQKSISKIDFVEQIDMDLNENIAMIVFKKNKAIDPSKLILGVKNAGFTVGKLELNYSNQNTSLSTRDCFTEGGTRYLIVDNTDTTFQGDVTFKLIHKSIVPKKEYKKYNKQAHQLSYETCKPNFLLSLR</sequence>
<proteinExistence type="predicted"/>
<evidence type="ECO:0000313" key="2">
    <source>
        <dbReference type="EMBL" id="MBK9719164.1"/>
    </source>
</evidence>
<evidence type="ECO:0000313" key="3">
    <source>
        <dbReference type="Proteomes" id="UP000808349"/>
    </source>
</evidence>
<dbReference type="Pfam" id="PF00403">
    <property type="entry name" value="HMA"/>
    <property type="match status" value="1"/>
</dbReference>
<dbReference type="GO" id="GO:0046872">
    <property type="term" value="F:metal ion binding"/>
    <property type="evidence" value="ECO:0007669"/>
    <property type="project" value="InterPro"/>
</dbReference>
<evidence type="ECO:0000259" key="1">
    <source>
        <dbReference type="PROSITE" id="PS50846"/>
    </source>
</evidence>
<protein>
    <submittedName>
        <fullName evidence="2">Heavy-metal-associated domain-containing protein</fullName>
    </submittedName>
</protein>
<accession>A0A9D7SDF8</accession>
<reference evidence="2 3" key="1">
    <citation type="submission" date="2020-10" db="EMBL/GenBank/DDBJ databases">
        <title>Connecting structure to function with the recovery of over 1000 high-quality activated sludge metagenome-assembled genomes encoding full-length rRNA genes using long-read sequencing.</title>
        <authorList>
            <person name="Singleton C.M."/>
            <person name="Petriglieri F."/>
            <person name="Kristensen J.M."/>
            <person name="Kirkegaard R.H."/>
            <person name="Michaelsen T.Y."/>
            <person name="Andersen M.H."/>
            <person name="Karst S.M."/>
            <person name="Dueholm M.S."/>
            <person name="Nielsen P.H."/>
            <person name="Albertsen M."/>
        </authorList>
    </citation>
    <scope>NUCLEOTIDE SEQUENCE [LARGE SCALE GENOMIC DNA]</scope>
    <source>
        <strain evidence="2">Ribe_18-Q3-R11-54_BAT3C.373</strain>
    </source>
</reference>
<dbReference type="Gene3D" id="3.30.70.100">
    <property type="match status" value="1"/>
</dbReference>
<dbReference type="CDD" id="cd00371">
    <property type="entry name" value="HMA"/>
    <property type="match status" value="1"/>
</dbReference>
<organism evidence="2 3">
    <name type="scientific">Candidatus Defluviibacterium haderslevense</name>
    <dbReference type="NCBI Taxonomy" id="2981993"/>
    <lineage>
        <taxon>Bacteria</taxon>
        <taxon>Pseudomonadati</taxon>
        <taxon>Bacteroidota</taxon>
        <taxon>Saprospiria</taxon>
        <taxon>Saprospirales</taxon>
        <taxon>Saprospiraceae</taxon>
        <taxon>Candidatus Defluviibacterium</taxon>
    </lineage>
</organism>
<name>A0A9D7SDF8_9BACT</name>